<comment type="caution">
    <text evidence="6">The sequence shown here is derived from an EMBL/GenBank/DDBJ whole genome shotgun (WGS) entry which is preliminary data.</text>
</comment>
<evidence type="ECO:0000313" key="7">
    <source>
        <dbReference type="Proteomes" id="UP000774699"/>
    </source>
</evidence>
<dbReference type="HAMAP" id="MF_00327">
    <property type="entry name" value="Ribosomal_eL43"/>
    <property type="match status" value="1"/>
</dbReference>
<evidence type="ECO:0000256" key="2">
    <source>
        <dbReference type="ARBA" id="ARBA00022980"/>
    </source>
</evidence>
<evidence type="ECO:0000256" key="1">
    <source>
        <dbReference type="ARBA" id="ARBA00022884"/>
    </source>
</evidence>
<sequence>MTNKTRRHTARFGARYGVSVKKRFEAVEEKQRKLHICPKCGFEKVQRVSTGIFICNKCNTKYAGGAFYPQTLSGSIIAKMVDQRAFTPELSAVIDANVQPIVRPVKNVELSDEEKIDSLMEEKPSKKKKKKTEEVEMENVENNAETPEEA</sequence>
<name>A0A8T4C8A2_9ARCH</name>
<dbReference type="Gene3D" id="2.20.25.30">
    <property type="match status" value="1"/>
</dbReference>
<dbReference type="GO" id="GO:0008270">
    <property type="term" value="F:zinc ion binding"/>
    <property type="evidence" value="ECO:0007669"/>
    <property type="project" value="UniProtKB-UniRule"/>
</dbReference>
<keyword evidence="4" id="KW-0479">Metal-binding</keyword>
<dbReference type="EMBL" id="VGJJ01000033">
    <property type="protein sequence ID" value="MBM3282444.1"/>
    <property type="molecule type" value="Genomic_DNA"/>
</dbReference>
<keyword evidence="2 4" id="KW-0689">Ribosomal protein</keyword>
<evidence type="ECO:0000256" key="3">
    <source>
        <dbReference type="ARBA" id="ARBA00023274"/>
    </source>
</evidence>
<dbReference type="Proteomes" id="UP000774699">
    <property type="component" value="Unassembled WGS sequence"/>
</dbReference>
<dbReference type="Pfam" id="PF01780">
    <property type="entry name" value="Ribosomal_L37ae"/>
    <property type="match status" value="1"/>
</dbReference>
<dbReference type="GO" id="GO:0006412">
    <property type="term" value="P:translation"/>
    <property type="evidence" value="ECO:0007669"/>
    <property type="project" value="UniProtKB-UniRule"/>
</dbReference>
<protein>
    <recommendedName>
        <fullName evidence="4">Large ribosomal subunit protein eL43</fullName>
    </recommendedName>
</protein>
<evidence type="ECO:0000256" key="4">
    <source>
        <dbReference type="HAMAP-Rule" id="MF_00327"/>
    </source>
</evidence>
<dbReference type="PANTHER" id="PTHR48129">
    <property type="entry name" value="60S RIBOSOMAL PROTEIN L37A"/>
    <property type="match status" value="1"/>
</dbReference>
<comment type="function">
    <text evidence="4">Binds to the 23S rRNA.</text>
</comment>
<keyword evidence="4" id="KW-0862">Zinc</keyword>
<dbReference type="GO" id="GO:0005840">
    <property type="term" value="C:ribosome"/>
    <property type="evidence" value="ECO:0007669"/>
    <property type="project" value="UniProtKB-KW"/>
</dbReference>
<dbReference type="PANTHER" id="PTHR48129:SF1">
    <property type="entry name" value="LARGE RIBOSOMAL SUBUNIT PROTEIN EL43"/>
    <property type="match status" value="1"/>
</dbReference>
<dbReference type="NCBIfam" id="NF003058">
    <property type="entry name" value="PRK03976.1"/>
    <property type="match status" value="1"/>
</dbReference>
<organism evidence="6 7">
    <name type="scientific">Candidatus Iainarchaeum sp</name>
    <dbReference type="NCBI Taxonomy" id="3101447"/>
    <lineage>
        <taxon>Archaea</taxon>
        <taxon>Candidatus Iainarchaeota</taxon>
        <taxon>Candidatus Iainarchaeia</taxon>
        <taxon>Candidatus Iainarchaeales</taxon>
        <taxon>Candidatus Iainarchaeaceae</taxon>
        <taxon>Candidatus Iainarchaeum</taxon>
    </lineage>
</organism>
<dbReference type="InterPro" id="IPR011332">
    <property type="entry name" value="Ribosomal_zn-bd"/>
</dbReference>
<dbReference type="GO" id="GO:0003735">
    <property type="term" value="F:structural constituent of ribosome"/>
    <property type="evidence" value="ECO:0007669"/>
    <property type="project" value="InterPro"/>
</dbReference>
<keyword evidence="3 4" id="KW-0687">Ribonucleoprotein</keyword>
<dbReference type="AlphaFoldDB" id="A0A8T4C8A2"/>
<dbReference type="InterPro" id="IPR002674">
    <property type="entry name" value="Ribosomal_eL43"/>
</dbReference>
<accession>A0A8T4C8A2</accession>
<proteinExistence type="inferred from homology"/>
<reference evidence="6" key="1">
    <citation type="submission" date="2019-03" db="EMBL/GenBank/DDBJ databases">
        <title>Lake Tanganyika Metagenome-Assembled Genomes (MAGs).</title>
        <authorList>
            <person name="Tran P."/>
        </authorList>
    </citation>
    <scope>NUCLEOTIDE SEQUENCE</scope>
    <source>
        <strain evidence="6">M_DeepCast_50m_m2_156</strain>
    </source>
</reference>
<comment type="subunit">
    <text evidence="4">Part of the 50S ribosomal subunit.</text>
</comment>
<dbReference type="SUPFAM" id="SSF57829">
    <property type="entry name" value="Zn-binding ribosomal proteins"/>
    <property type="match status" value="1"/>
</dbReference>
<keyword evidence="4" id="KW-0699">rRNA-binding</keyword>
<gene>
    <name evidence="4" type="primary">rpl37ae</name>
    <name evidence="6" type="ORF">FJY86_03855</name>
</gene>
<dbReference type="GO" id="GO:0070180">
    <property type="term" value="F:large ribosomal subunit rRNA binding"/>
    <property type="evidence" value="ECO:0007669"/>
    <property type="project" value="UniProtKB-UniRule"/>
</dbReference>
<evidence type="ECO:0000256" key="5">
    <source>
        <dbReference type="SAM" id="MobiDB-lite"/>
    </source>
</evidence>
<comment type="similarity">
    <text evidence="4">Belongs to the eukaryotic ribosomal protein eL43 family. Putative zinc-binding subfamily.</text>
</comment>
<feature type="binding site" evidence="4">
    <location>
        <position position="37"/>
    </location>
    <ligand>
        <name>Zn(2+)</name>
        <dbReference type="ChEBI" id="CHEBI:29105"/>
    </ligand>
</feature>
<dbReference type="GO" id="GO:1990904">
    <property type="term" value="C:ribonucleoprotein complex"/>
    <property type="evidence" value="ECO:0007669"/>
    <property type="project" value="UniProtKB-KW"/>
</dbReference>
<feature type="binding site" evidence="4">
    <location>
        <position position="58"/>
    </location>
    <ligand>
        <name>Zn(2+)</name>
        <dbReference type="ChEBI" id="CHEBI:29105"/>
    </ligand>
</feature>
<dbReference type="InterPro" id="IPR050522">
    <property type="entry name" value="Ribosomal_protein_eL43"/>
</dbReference>
<feature type="region of interest" description="Disordered" evidence="5">
    <location>
        <begin position="113"/>
        <end position="150"/>
    </location>
</feature>
<keyword evidence="4" id="KW-0863">Zinc-finger</keyword>
<dbReference type="InterPro" id="IPR011331">
    <property type="entry name" value="Ribosomal_eL37/eL43"/>
</dbReference>
<feature type="zinc finger region" description="C4-type" evidence="4">
    <location>
        <begin position="37"/>
        <end position="58"/>
    </location>
</feature>
<evidence type="ECO:0000313" key="6">
    <source>
        <dbReference type="EMBL" id="MBM3282444.1"/>
    </source>
</evidence>
<feature type="compositionally biased region" description="Low complexity" evidence="5">
    <location>
        <begin position="140"/>
        <end position="150"/>
    </location>
</feature>
<comment type="cofactor">
    <cofactor evidence="4">
        <name>Zn(2+)</name>
        <dbReference type="ChEBI" id="CHEBI:29105"/>
    </cofactor>
    <text evidence="4">Binds 1 zinc ion per subunit.</text>
</comment>
<feature type="binding site" evidence="4">
    <location>
        <position position="40"/>
    </location>
    <ligand>
        <name>Zn(2+)</name>
        <dbReference type="ChEBI" id="CHEBI:29105"/>
    </ligand>
</feature>
<keyword evidence="1 4" id="KW-0694">RNA-binding</keyword>
<feature type="binding site" evidence="4">
    <location>
        <position position="55"/>
    </location>
    <ligand>
        <name>Zn(2+)</name>
        <dbReference type="ChEBI" id="CHEBI:29105"/>
    </ligand>
</feature>